<evidence type="ECO:0000313" key="2">
    <source>
        <dbReference type="Proteomes" id="UP000304953"/>
    </source>
</evidence>
<dbReference type="Proteomes" id="UP000304953">
    <property type="component" value="Unassembled WGS sequence"/>
</dbReference>
<evidence type="ECO:0000313" key="1">
    <source>
        <dbReference type="EMBL" id="TGY97713.1"/>
    </source>
</evidence>
<dbReference type="EC" id="4.3.1.17" evidence="1"/>
<gene>
    <name evidence="1" type="primary">sdaAA</name>
    <name evidence="1" type="ORF">E5329_03665</name>
</gene>
<proteinExistence type="predicted"/>
<name>A0AC61RZV8_9FIRM</name>
<organism evidence="1 2">
    <name type="scientific">Petralouisia muris</name>
    <dbReference type="NCBI Taxonomy" id="3032872"/>
    <lineage>
        <taxon>Bacteria</taxon>
        <taxon>Bacillati</taxon>
        <taxon>Bacillota</taxon>
        <taxon>Clostridia</taxon>
        <taxon>Lachnospirales</taxon>
        <taxon>Lachnospiraceae</taxon>
        <taxon>Petralouisia</taxon>
    </lineage>
</organism>
<reference evidence="1" key="1">
    <citation type="submission" date="2019-04" db="EMBL/GenBank/DDBJ databases">
        <title>Microbes associate with the intestines of laboratory mice.</title>
        <authorList>
            <person name="Navarre W."/>
            <person name="Wong E."/>
            <person name="Huang K."/>
            <person name="Tropini C."/>
            <person name="Ng K."/>
            <person name="Yu B."/>
        </authorList>
    </citation>
    <scope>NUCLEOTIDE SEQUENCE</scope>
    <source>
        <strain evidence="1">NM01_1-7b</strain>
    </source>
</reference>
<protein>
    <submittedName>
        <fullName evidence="1">L-serine ammonia-lyase, iron-sulfur-dependent, subunit alpha</fullName>
        <ecNumber evidence="1">4.3.1.17</ecNumber>
    </submittedName>
</protein>
<comment type="caution">
    <text evidence="1">The sequence shown here is derived from an EMBL/GenBank/DDBJ whole genome shotgun (WGS) entry which is preliminary data.</text>
</comment>
<keyword evidence="1" id="KW-0456">Lyase</keyword>
<accession>A0AC61RZV8</accession>
<sequence>MSFHSLKEIITTAESQKKTFFRVVLEDDMSERMASEEESFSAMQAMYDTMRSADNAYDGQMKSASGLVGNDGQKMEEAIQAGKTISGGFMGEVMARALKMGESNACMKRIVAAPTAGSCGVMPAVFLTYQKYFNVSDEKMTEAMFTAAGIGTVIAERAFLAGATGGCQAEIGSASAMAAGGLAYLMGGGNQEIAHASAIALKNLLGLVCDPVAGLVEVPCVKRNVIGAVNAVTSADMAIAGIVSRIPPDEVIDAMRAVGLAMPGSLKETGEGGLAATPAGVEISRKLISDF</sequence>
<keyword evidence="2" id="KW-1185">Reference proteome</keyword>
<dbReference type="EMBL" id="SRYA01000005">
    <property type="protein sequence ID" value="TGY97713.1"/>
    <property type="molecule type" value="Genomic_DNA"/>
</dbReference>